<gene>
    <name evidence="1" type="ORF">GCM10010517_53270</name>
</gene>
<dbReference type="InterPro" id="IPR027417">
    <property type="entry name" value="P-loop_NTPase"/>
</dbReference>
<reference evidence="1 2" key="1">
    <citation type="journal article" date="2019" name="Int. J. Syst. Evol. Microbiol.">
        <title>The Global Catalogue of Microorganisms (GCM) 10K type strain sequencing project: providing services to taxonomists for standard genome sequencing and annotation.</title>
        <authorList>
            <consortium name="The Broad Institute Genomics Platform"/>
            <consortium name="The Broad Institute Genome Sequencing Center for Infectious Disease"/>
            <person name="Wu L."/>
            <person name="Ma J."/>
        </authorList>
    </citation>
    <scope>NUCLEOTIDE SEQUENCE [LARGE SCALE GENOMIC DNA]</scope>
    <source>
        <strain evidence="1 2">JCM 6242</strain>
    </source>
</reference>
<evidence type="ECO:0000313" key="2">
    <source>
        <dbReference type="Proteomes" id="UP001500831"/>
    </source>
</evidence>
<proteinExistence type="predicted"/>
<sequence length="85" mass="9130">MLASETLEAAQAEPVAVSLMSMPKSKGKEFDGFIITEGQYSAPLLNPAWSPSRTQAARRLLRVAIARARYGVMLVRPSNVGPLTG</sequence>
<comment type="caution">
    <text evidence="1">The sequence shown here is derived from an EMBL/GenBank/DDBJ whole genome shotgun (WGS) entry which is preliminary data.</text>
</comment>
<dbReference type="SUPFAM" id="SSF52540">
    <property type="entry name" value="P-loop containing nucleoside triphosphate hydrolases"/>
    <property type="match status" value="1"/>
</dbReference>
<dbReference type="Gene3D" id="3.40.50.300">
    <property type="entry name" value="P-loop containing nucleotide triphosphate hydrolases"/>
    <property type="match status" value="1"/>
</dbReference>
<organism evidence="1 2">
    <name type="scientific">Streptosporangium fragile</name>
    <dbReference type="NCBI Taxonomy" id="46186"/>
    <lineage>
        <taxon>Bacteria</taxon>
        <taxon>Bacillati</taxon>
        <taxon>Actinomycetota</taxon>
        <taxon>Actinomycetes</taxon>
        <taxon>Streptosporangiales</taxon>
        <taxon>Streptosporangiaceae</taxon>
        <taxon>Streptosporangium</taxon>
    </lineage>
</organism>
<evidence type="ECO:0000313" key="1">
    <source>
        <dbReference type="EMBL" id="GAA2889194.1"/>
    </source>
</evidence>
<accession>A0ABN3W420</accession>
<keyword evidence="2" id="KW-1185">Reference proteome</keyword>
<dbReference type="Proteomes" id="UP001500831">
    <property type="component" value="Unassembled WGS sequence"/>
</dbReference>
<dbReference type="EMBL" id="BAAAVI010000044">
    <property type="protein sequence ID" value="GAA2889194.1"/>
    <property type="molecule type" value="Genomic_DNA"/>
</dbReference>
<name>A0ABN3W420_9ACTN</name>
<protein>
    <submittedName>
        <fullName evidence="1">Uncharacterized protein</fullName>
    </submittedName>
</protein>